<dbReference type="Proteomes" id="UP000069940">
    <property type="component" value="Unassembled WGS sequence"/>
</dbReference>
<keyword evidence="4" id="KW-1185">Reference proteome</keyword>
<organism evidence="3 4">
    <name type="scientific">Aedes albopictus</name>
    <name type="common">Asian tiger mosquito</name>
    <name type="synonym">Stegomyia albopicta</name>
    <dbReference type="NCBI Taxonomy" id="7160"/>
    <lineage>
        <taxon>Eukaryota</taxon>
        <taxon>Metazoa</taxon>
        <taxon>Ecdysozoa</taxon>
        <taxon>Arthropoda</taxon>
        <taxon>Hexapoda</taxon>
        <taxon>Insecta</taxon>
        <taxon>Pterygota</taxon>
        <taxon>Neoptera</taxon>
        <taxon>Endopterygota</taxon>
        <taxon>Diptera</taxon>
        <taxon>Nematocera</taxon>
        <taxon>Culicoidea</taxon>
        <taxon>Culicidae</taxon>
        <taxon>Culicinae</taxon>
        <taxon>Aedini</taxon>
        <taxon>Aedes</taxon>
        <taxon>Stegomyia</taxon>
    </lineage>
</organism>
<reference evidence="4" key="1">
    <citation type="journal article" date="2015" name="Proc. Natl. Acad. Sci. U.S.A.">
        <title>Genome sequence of the Asian Tiger mosquito, Aedes albopictus, reveals insights into its biology, genetics, and evolution.</title>
        <authorList>
            <person name="Chen X.G."/>
            <person name="Jiang X."/>
            <person name="Gu J."/>
            <person name="Xu M."/>
            <person name="Wu Y."/>
            <person name="Deng Y."/>
            <person name="Zhang C."/>
            <person name="Bonizzoni M."/>
            <person name="Dermauw W."/>
            <person name="Vontas J."/>
            <person name="Armbruster P."/>
            <person name="Huang X."/>
            <person name="Yang Y."/>
            <person name="Zhang H."/>
            <person name="He W."/>
            <person name="Peng H."/>
            <person name="Liu Y."/>
            <person name="Wu K."/>
            <person name="Chen J."/>
            <person name="Lirakis M."/>
            <person name="Topalis P."/>
            <person name="Van Leeuwen T."/>
            <person name="Hall A.B."/>
            <person name="Jiang X."/>
            <person name="Thorpe C."/>
            <person name="Mueller R.L."/>
            <person name="Sun C."/>
            <person name="Waterhouse R.M."/>
            <person name="Yan G."/>
            <person name="Tu Z.J."/>
            <person name="Fang X."/>
            <person name="James A.A."/>
        </authorList>
    </citation>
    <scope>NUCLEOTIDE SEQUENCE [LARGE SCALE GENOMIC DNA]</scope>
    <source>
        <strain evidence="4">Foshan</strain>
    </source>
</reference>
<dbReference type="GeneID" id="109409291"/>
<feature type="compositionally biased region" description="Basic residues" evidence="1">
    <location>
        <begin position="164"/>
        <end position="175"/>
    </location>
</feature>
<dbReference type="RefSeq" id="XP_019538276.2">
    <property type="nucleotide sequence ID" value="XM_019682731.3"/>
</dbReference>
<dbReference type="Pfam" id="PF15862">
    <property type="entry name" value="Coilin_N"/>
    <property type="match status" value="1"/>
</dbReference>
<feature type="region of interest" description="Disordered" evidence="1">
    <location>
        <begin position="92"/>
        <end position="140"/>
    </location>
</feature>
<evidence type="ECO:0000256" key="1">
    <source>
        <dbReference type="SAM" id="MobiDB-lite"/>
    </source>
</evidence>
<evidence type="ECO:0000313" key="4">
    <source>
        <dbReference type="Proteomes" id="UP000069940"/>
    </source>
</evidence>
<evidence type="ECO:0000313" key="3">
    <source>
        <dbReference type="EnsemblMetazoa" id="AALFPA23_007880.P10542"/>
    </source>
</evidence>
<dbReference type="InterPro" id="IPR031722">
    <property type="entry name" value="Coilin_N"/>
</dbReference>
<feature type="region of interest" description="Disordered" evidence="1">
    <location>
        <begin position="156"/>
        <end position="181"/>
    </location>
</feature>
<dbReference type="EnsemblMetazoa" id="AALFPA23_007880.R10542">
    <property type="protein sequence ID" value="AALFPA23_007880.P10542"/>
    <property type="gene ID" value="AALFPA23_007880"/>
</dbReference>
<protein>
    <recommendedName>
        <fullName evidence="2">Coilin N-terminal domain-containing protein</fullName>
    </recommendedName>
</protein>
<accession>A0ABM1YCG4</accession>
<proteinExistence type="predicted"/>
<feature type="compositionally biased region" description="Acidic residues" evidence="1">
    <location>
        <begin position="130"/>
        <end position="140"/>
    </location>
</feature>
<reference evidence="3" key="2">
    <citation type="submission" date="2025-05" db="UniProtKB">
        <authorList>
            <consortium name="EnsemblMetazoa"/>
        </authorList>
    </citation>
    <scope>IDENTIFICATION</scope>
    <source>
        <strain evidence="3">Foshan</strain>
    </source>
</reference>
<name>A0ABM1YCG4_AEDAL</name>
<evidence type="ECO:0000259" key="2">
    <source>
        <dbReference type="Pfam" id="PF15862"/>
    </source>
</evidence>
<feature type="domain" description="Coilin N-terminal" evidence="2">
    <location>
        <begin position="6"/>
        <end position="134"/>
    </location>
</feature>
<sequence>MQRYQIDLSDFFADQRQKVFVGKRDKWKSISCLVKHVSSVFDLNEIYLTNGDGVLFLEDDNLDVIRESDLLRVHTSTSLKATQEIYAPKRVAAKDGSRASVVNQNGKRKREPSPNVKPMLRETSSSSGSESDDEDDDDTDVLPKIFVGLESMKKDETVEEIPKPKRKRIRKRKSKKVQEQVTPQKVVVKTYGKGKVPAIVKENGIASQHIRFSKDAASGDEDEIPTKNEPYRNLNKSTVARVVKAVIQPSEPMPLNDDCPPPIPDYLDDLNMDQTVVNSHTKQSKRKQKKSLAVKQELIEANTIRAPSPTWDSELDEAKENFLSNYTGEDFWNNLQEVLINFPAITIPSVNDIIAYRLTAEDRLSYLAFVERVDDGDSEHCPSMKLKLRRLNTPSSPGGALITTTYTLDQLMEIRLVATYQP</sequence>